<dbReference type="Proteomes" id="UP000034816">
    <property type="component" value="Unassembled WGS sequence"/>
</dbReference>
<dbReference type="InterPro" id="IPR036388">
    <property type="entry name" value="WH-like_DNA-bd_sf"/>
</dbReference>
<comment type="caution">
    <text evidence="1">The sequence shown here is derived from an EMBL/GenBank/DDBJ whole genome shotgun (WGS) entry which is preliminary data.</text>
</comment>
<dbReference type="InterPro" id="IPR016032">
    <property type="entry name" value="Sig_transdc_resp-reg_C-effctor"/>
</dbReference>
<dbReference type="AlphaFoldDB" id="A0A0G0FEC1"/>
<evidence type="ECO:0000313" key="2">
    <source>
        <dbReference type="Proteomes" id="UP000034816"/>
    </source>
</evidence>
<dbReference type="Gene3D" id="1.10.10.10">
    <property type="entry name" value="Winged helix-like DNA-binding domain superfamily/Winged helix DNA-binding domain"/>
    <property type="match status" value="1"/>
</dbReference>
<proteinExistence type="predicted"/>
<dbReference type="GO" id="GO:0003677">
    <property type="term" value="F:DNA binding"/>
    <property type="evidence" value="ECO:0007669"/>
    <property type="project" value="InterPro"/>
</dbReference>
<name>A0A0G0FEC1_9BACT</name>
<dbReference type="PROSITE" id="PS51257">
    <property type="entry name" value="PROKAR_LIPOPROTEIN"/>
    <property type="match status" value="1"/>
</dbReference>
<dbReference type="EMBL" id="LBQH01000008">
    <property type="protein sequence ID" value="KKP77877.1"/>
    <property type="molecule type" value="Genomic_DNA"/>
</dbReference>
<accession>A0A0G0FEC1</accession>
<dbReference type="SUPFAM" id="SSF46894">
    <property type="entry name" value="C-terminal effector domain of the bipartite response regulators"/>
    <property type="match status" value="1"/>
</dbReference>
<reference evidence="1 2" key="1">
    <citation type="journal article" date="2015" name="Nature">
        <title>rRNA introns, odd ribosomes, and small enigmatic genomes across a large radiation of phyla.</title>
        <authorList>
            <person name="Brown C.T."/>
            <person name="Hug L.A."/>
            <person name="Thomas B.C."/>
            <person name="Sharon I."/>
            <person name="Castelle C.J."/>
            <person name="Singh A."/>
            <person name="Wilkins M.J."/>
            <person name="Williams K.H."/>
            <person name="Banfield J.F."/>
        </authorList>
    </citation>
    <scope>NUCLEOTIDE SEQUENCE [LARGE SCALE GENOMIC DNA]</scope>
</reference>
<organism evidence="1 2">
    <name type="scientific">candidate division WS6 bacterium GW2011_GWF1_35_23</name>
    <dbReference type="NCBI Taxonomy" id="1619097"/>
    <lineage>
        <taxon>Bacteria</taxon>
        <taxon>Candidatus Dojkabacteria</taxon>
    </lineage>
</organism>
<sequence length="230" mass="26979">MKNLRQTRFLLISKSARFKQLIRENLHLIGSIFSCNTTTSAKEYVDTETFSAIIIDQDIQFQNSRDYNLLLFSVCQKNLSDSVIIFCEEISQEQIYLYYRYRINNIFFLSSINLFLEPTVKKILSLIPETNDMILRDRGISLYLSDNYAIYRGCRILLSNTEKLILNYLLKKCSLCTKEELVIYLSNILQREIPVGYLTVNISRLRRKFIKHTGINIVKSRNGFGYYLSV</sequence>
<gene>
    <name evidence="1" type="ORF">UR73_C0008G0003</name>
</gene>
<dbReference type="GO" id="GO:0006355">
    <property type="term" value="P:regulation of DNA-templated transcription"/>
    <property type="evidence" value="ECO:0007669"/>
    <property type="project" value="InterPro"/>
</dbReference>
<evidence type="ECO:0008006" key="3">
    <source>
        <dbReference type="Google" id="ProtNLM"/>
    </source>
</evidence>
<evidence type="ECO:0000313" key="1">
    <source>
        <dbReference type="EMBL" id="KKP77877.1"/>
    </source>
</evidence>
<protein>
    <recommendedName>
        <fullName evidence="3">OmpR/PhoB-type domain-containing protein</fullName>
    </recommendedName>
</protein>